<dbReference type="eggNOG" id="COG0683">
    <property type="taxonomic scope" value="Bacteria"/>
</dbReference>
<feature type="domain" description="Leucine-binding protein" evidence="3">
    <location>
        <begin position="7"/>
        <end position="340"/>
    </location>
</feature>
<dbReference type="Pfam" id="PF13458">
    <property type="entry name" value="Peripla_BP_6"/>
    <property type="match status" value="1"/>
</dbReference>
<dbReference type="InterPro" id="IPR028082">
    <property type="entry name" value="Peripla_BP_I"/>
</dbReference>
<proteinExistence type="inferred from homology"/>
<sequence length="355" mass="37711">MTQRELPIRIAYVVPLQGSAGIFGPSCEACGDLAVAELCGAGGLLGREVELVVVDGGRRPDAVAREVVALWRAGAIDAVVGWHISAVRKEILRCVGGELPYVYAALHEGEFRTPGLFMTGESPGAQVLPALNWLRRHVDAHSWCVVGNDYVWPRQIAARAESHLTGAGMSHLGSTFTPLGTSDFSETLDWLEVHAPDAALVLLIGDDAVRFGRAFARRGLDEIMLRFSPILEENQVLAMGATATANMYSAAGYFDSLATAASLDFAARYHRFHGVEAPTLNSIGQSCYEAINVLGDLATRAGSLTVPALEAAAVGVTIDGSRGALRLGAGQADQDVYVAAARHLDLDVLERIHVA</sequence>
<evidence type="ECO:0000256" key="2">
    <source>
        <dbReference type="ARBA" id="ARBA00022729"/>
    </source>
</evidence>
<dbReference type="InterPro" id="IPR028081">
    <property type="entry name" value="Leu-bd"/>
</dbReference>
<comment type="caution">
    <text evidence="4">The sequence shown here is derived from an EMBL/GenBank/DDBJ whole genome shotgun (WGS) entry which is preliminary data.</text>
</comment>
<name>L7KQR4_9ACTN</name>
<accession>L7KQR4</accession>
<dbReference type="CDD" id="cd06358">
    <property type="entry name" value="PBP1_NHase"/>
    <property type="match status" value="1"/>
</dbReference>
<dbReference type="Proteomes" id="UP000010988">
    <property type="component" value="Unassembled WGS sequence"/>
</dbReference>
<dbReference type="EMBL" id="BANR01000058">
    <property type="protein sequence ID" value="GAC51200.1"/>
    <property type="molecule type" value="Genomic_DNA"/>
</dbReference>
<comment type="similarity">
    <text evidence="1">Belongs to the leucine-binding protein family.</text>
</comment>
<dbReference type="SUPFAM" id="SSF53822">
    <property type="entry name" value="Periplasmic binding protein-like I"/>
    <property type="match status" value="1"/>
</dbReference>
<organism evidence="4 5">
    <name type="scientific">Gordonia aichiensis NBRC 108223</name>
    <dbReference type="NCBI Taxonomy" id="1220583"/>
    <lineage>
        <taxon>Bacteria</taxon>
        <taxon>Bacillati</taxon>
        <taxon>Actinomycetota</taxon>
        <taxon>Actinomycetes</taxon>
        <taxon>Mycobacteriales</taxon>
        <taxon>Gordoniaceae</taxon>
        <taxon>Gordonia</taxon>
    </lineage>
</organism>
<evidence type="ECO:0000313" key="4">
    <source>
        <dbReference type="EMBL" id="GAC51200.1"/>
    </source>
</evidence>
<keyword evidence="2" id="KW-0732">Signal</keyword>
<evidence type="ECO:0000256" key="1">
    <source>
        <dbReference type="ARBA" id="ARBA00010062"/>
    </source>
</evidence>
<dbReference type="PANTHER" id="PTHR47628">
    <property type="match status" value="1"/>
</dbReference>
<protein>
    <submittedName>
        <fullName evidence="4">Aliphatic amidase regulator</fullName>
    </submittedName>
</protein>
<dbReference type="OrthoDB" id="7337537at2"/>
<dbReference type="AlphaFoldDB" id="L7KQR4"/>
<gene>
    <name evidence="4" type="primary">amiC</name>
    <name evidence="4" type="ORF">GOACH_58_00550</name>
</gene>
<dbReference type="STRING" id="1220583.GOACH_58_00550"/>
<evidence type="ECO:0000259" key="3">
    <source>
        <dbReference type="Pfam" id="PF13458"/>
    </source>
</evidence>
<dbReference type="Gene3D" id="3.40.50.2300">
    <property type="match status" value="2"/>
</dbReference>
<keyword evidence="5" id="KW-1185">Reference proteome</keyword>
<evidence type="ECO:0000313" key="5">
    <source>
        <dbReference type="Proteomes" id="UP000010988"/>
    </source>
</evidence>
<dbReference type="PANTHER" id="PTHR47628:SF1">
    <property type="entry name" value="ALIPHATIC AMIDASE EXPRESSION-REGULATING PROTEIN"/>
    <property type="match status" value="1"/>
</dbReference>
<reference evidence="4 5" key="1">
    <citation type="submission" date="2012-12" db="EMBL/GenBank/DDBJ databases">
        <title>Whole genome shotgun sequence of Gordonia aichiensis NBRC 108223.</title>
        <authorList>
            <person name="Isaki-Nakamura S."/>
            <person name="Hosoyama A."/>
            <person name="Tsuchikane K."/>
            <person name="Ando Y."/>
            <person name="Baba S."/>
            <person name="Ohji S."/>
            <person name="Hamada M."/>
            <person name="Tamura T."/>
            <person name="Yamazoe A."/>
            <person name="Yamazaki S."/>
            <person name="Fujita N."/>
        </authorList>
    </citation>
    <scope>NUCLEOTIDE SEQUENCE [LARGE SCALE GENOMIC DNA]</scope>
    <source>
        <strain evidence="4 5">NBRC 108223</strain>
    </source>
</reference>
<dbReference type="RefSeq" id="WP_005180531.1">
    <property type="nucleotide sequence ID" value="NZ_BANR01000058.1"/>
</dbReference>